<dbReference type="RefSeq" id="WP_252954174.1">
    <property type="nucleotide sequence ID" value="NZ_JAFIRR010000096.1"/>
</dbReference>
<sequence>MARPRDAASRQGRLAHARHGRESVRRLSACESESGQRAGRRHAALRRRPASTEMPLRAFLQAPQADRPRHRPDEVALESVVLHILSLR</sequence>
<keyword evidence="3" id="KW-1185">Reference proteome</keyword>
<comment type="caution">
    <text evidence="2">The sequence shown here is derived from an EMBL/GenBank/DDBJ whole genome shotgun (WGS) entry which is preliminary data.</text>
</comment>
<evidence type="ECO:0000313" key="2">
    <source>
        <dbReference type="EMBL" id="MCO6417534.1"/>
    </source>
</evidence>
<dbReference type="EMBL" id="JAFIRR010000096">
    <property type="protein sequence ID" value="MCO6417534.1"/>
    <property type="molecule type" value="Genomic_DNA"/>
</dbReference>
<reference evidence="2 3" key="1">
    <citation type="submission" date="2021-12" db="EMBL/GenBank/DDBJ databases">
        <title>Siccirubricoccus leaddurans sp. nov., a high concentration Zn2+ tolerance bacterium.</title>
        <authorList>
            <person name="Cao Y."/>
        </authorList>
    </citation>
    <scope>NUCLEOTIDE SEQUENCE [LARGE SCALE GENOMIC DNA]</scope>
    <source>
        <strain evidence="2 3">KC 17139</strain>
    </source>
</reference>
<accession>A0ABT1D6H8</accession>
<organism evidence="2 3">
    <name type="scientific">Siccirubricoccus soli</name>
    <dbReference type="NCBI Taxonomy" id="2899147"/>
    <lineage>
        <taxon>Bacteria</taxon>
        <taxon>Pseudomonadati</taxon>
        <taxon>Pseudomonadota</taxon>
        <taxon>Alphaproteobacteria</taxon>
        <taxon>Acetobacterales</taxon>
        <taxon>Roseomonadaceae</taxon>
        <taxon>Siccirubricoccus</taxon>
    </lineage>
</organism>
<name>A0ABT1D6H8_9PROT</name>
<proteinExistence type="predicted"/>
<protein>
    <submittedName>
        <fullName evidence="2">Uncharacterized protein</fullName>
    </submittedName>
</protein>
<feature type="region of interest" description="Disordered" evidence="1">
    <location>
        <begin position="1"/>
        <end position="51"/>
    </location>
</feature>
<evidence type="ECO:0000256" key="1">
    <source>
        <dbReference type="SAM" id="MobiDB-lite"/>
    </source>
</evidence>
<dbReference type="Proteomes" id="UP001523392">
    <property type="component" value="Unassembled WGS sequence"/>
</dbReference>
<feature type="compositionally biased region" description="Basic residues" evidence="1">
    <location>
        <begin position="38"/>
        <end position="49"/>
    </location>
</feature>
<evidence type="ECO:0000313" key="3">
    <source>
        <dbReference type="Proteomes" id="UP001523392"/>
    </source>
</evidence>
<gene>
    <name evidence="2" type="ORF">JYK14_15390</name>
</gene>